<evidence type="ECO:0000256" key="2">
    <source>
        <dbReference type="ARBA" id="ARBA00022472"/>
    </source>
</evidence>
<dbReference type="Gene3D" id="1.25.70.10">
    <property type="entry name" value="Transcription termination factor 3, mitochondrial"/>
    <property type="match status" value="1"/>
</dbReference>
<keyword evidence="2" id="KW-0804">Transcription</keyword>
<proteinExistence type="inferred from homology"/>
<keyword evidence="2" id="KW-0806">Transcription termination</keyword>
<evidence type="ECO:0000313" key="5">
    <source>
        <dbReference type="Proteomes" id="UP000231279"/>
    </source>
</evidence>
<dbReference type="Proteomes" id="UP000231279">
    <property type="component" value="Unassembled WGS sequence"/>
</dbReference>
<accession>A0A2G9GBA8</accession>
<dbReference type="InterPro" id="IPR038538">
    <property type="entry name" value="MTERF_sf"/>
</dbReference>
<dbReference type="PANTHER" id="PTHR13068:SF133">
    <property type="entry name" value="MITOCHONDRIAL TRANSCRIPTION TERMINATION FACTOR FAMILY PROTEIN"/>
    <property type="match status" value="1"/>
</dbReference>
<name>A0A2G9GBA8_9LAMI</name>
<dbReference type="PANTHER" id="PTHR13068">
    <property type="entry name" value="CGI-12 PROTEIN-RELATED"/>
    <property type="match status" value="1"/>
</dbReference>
<dbReference type="GO" id="GO:0006353">
    <property type="term" value="P:DNA-templated transcription termination"/>
    <property type="evidence" value="ECO:0007669"/>
    <property type="project" value="UniProtKB-KW"/>
</dbReference>
<keyword evidence="2" id="KW-0805">Transcription regulation</keyword>
<protein>
    <submittedName>
        <fullName evidence="4">Mitochondrial transcription termination factor, mTERF</fullName>
    </submittedName>
</protein>
<dbReference type="FunFam" id="1.25.70.10:FF:000001">
    <property type="entry name" value="Mitochondrial transcription termination factor-like"/>
    <property type="match status" value="1"/>
</dbReference>
<dbReference type="OrthoDB" id="905822at2759"/>
<dbReference type="AlphaFoldDB" id="A0A2G9GBA8"/>
<comment type="caution">
    <text evidence="4">The sequence shown here is derived from an EMBL/GenBank/DDBJ whole genome shotgun (WGS) entry which is preliminary data.</text>
</comment>
<dbReference type="SMART" id="SM00733">
    <property type="entry name" value="Mterf"/>
    <property type="match status" value="6"/>
</dbReference>
<dbReference type="Pfam" id="PF02536">
    <property type="entry name" value="mTERF"/>
    <property type="match status" value="1"/>
</dbReference>
<dbReference type="STRING" id="429701.A0A2G9GBA8"/>
<evidence type="ECO:0000313" key="4">
    <source>
        <dbReference type="EMBL" id="PIN02569.1"/>
    </source>
</evidence>
<evidence type="ECO:0000256" key="1">
    <source>
        <dbReference type="ARBA" id="ARBA00007692"/>
    </source>
</evidence>
<dbReference type="EMBL" id="NKXS01005861">
    <property type="protein sequence ID" value="PIN02569.1"/>
    <property type="molecule type" value="Genomic_DNA"/>
</dbReference>
<evidence type="ECO:0000256" key="3">
    <source>
        <dbReference type="ARBA" id="ARBA00022946"/>
    </source>
</evidence>
<sequence length="395" mass="45252">MFAIFCRRRLRVSPKVSILVIPQFLVPPNAVFIKKFSSRQSSSNVNGDDPTQSFTISYLIDSCGLSSKDAISISKKVTIKSPENPDSVLELLRKYGFTNANIRRLITRFPYVLSSCPKKTLLPKLEFFLSIGVPLDVLARNLSTYPKVLTRSLENYHYLKALFQSDKRVVSVFKRDPRVLVHRSPWLPSSNIAILRGRGIPQSSIVSLMAHQPCFLVIDTQKLDSYINRAAEMGFDRSKVTFTHALQVFAQMSESTLKHKMEVYRRCGWSESDISFSFLKFPFCMKLSEKKIMDNMDFLVNALGLQPHAVALEPVLLGLNLDRRMKPRFLVARVLKEKGLLTETIIAATFLKMPEEKFLKRYVVNYQEDVPQLLDMYRGKLSVSEMEFSQQVIFK</sequence>
<comment type="similarity">
    <text evidence="1">Belongs to the mTERF family.</text>
</comment>
<keyword evidence="5" id="KW-1185">Reference proteome</keyword>
<organism evidence="4 5">
    <name type="scientific">Handroanthus impetiginosus</name>
    <dbReference type="NCBI Taxonomy" id="429701"/>
    <lineage>
        <taxon>Eukaryota</taxon>
        <taxon>Viridiplantae</taxon>
        <taxon>Streptophyta</taxon>
        <taxon>Embryophyta</taxon>
        <taxon>Tracheophyta</taxon>
        <taxon>Spermatophyta</taxon>
        <taxon>Magnoliopsida</taxon>
        <taxon>eudicotyledons</taxon>
        <taxon>Gunneridae</taxon>
        <taxon>Pentapetalae</taxon>
        <taxon>asterids</taxon>
        <taxon>lamiids</taxon>
        <taxon>Lamiales</taxon>
        <taxon>Bignoniaceae</taxon>
        <taxon>Crescentiina</taxon>
        <taxon>Tabebuia alliance</taxon>
        <taxon>Handroanthus</taxon>
    </lineage>
</organism>
<dbReference type="InterPro" id="IPR003690">
    <property type="entry name" value="MTERF"/>
</dbReference>
<dbReference type="GO" id="GO:0003676">
    <property type="term" value="F:nucleic acid binding"/>
    <property type="evidence" value="ECO:0007669"/>
    <property type="project" value="InterPro"/>
</dbReference>
<gene>
    <name evidence="4" type="ORF">CDL12_24918</name>
</gene>
<keyword evidence="3" id="KW-0809">Transit peptide</keyword>
<reference evidence="5" key="1">
    <citation type="journal article" date="2018" name="Gigascience">
        <title>Genome assembly of the Pink Ipe (Handroanthus impetiginosus, Bignoniaceae), a highly valued, ecologically keystone Neotropical timber forest tree.</title>
        <authorList>
            <person name="Silva-Junior O.B."/>
            <person name="Grattapaglia D."/>
            <person name="Novaes E."/>
            <person name="Collevatti R.G."/>
        </authorList>
    </citation>
    <scope>NUCLEOTIDE SEQUENCE [LARGE SCALE GENOMIC DNA]</scope>
    <source>
        <strain evidence="5">cv. UFG-1</strain>
    </source>
</reference>